<dbReference type="AlphaFoldDB" id="A0AAV4HEM1"/>
<organism evidence="2 3">
    <name type="scientific">Elysia marginata</name>
    <dbReference type="NCBI Taxonomy" id="1093978"/>
    <lineage>
        <taxon>Eukaryota</taxon>
        <taxon>Metazoa</taxon>
        <taxon>Spiralia</taxon>
        <taxon>Lophotrochozoa</taxon>
        <taxon>Mollusca</taxon>
        <taxon>Gastropoda</taxon>
        <taxon>Heterobranchia</taxon>
        <taxon>Euthyneura</taxon>
        <taxon>Panpulmonata</taxon>
        <taxon>Sacoglossa</taxon>
        <taxon>Placobranchoidea</taxon>
        <taxon>Plakobranchidae</taxon>
        <taxon>Elysia</taxon>
    </lineage>
</organism>
<protein>
    <submittedName>
        <fullName evidence="2">Uncharacterized protein</fullName>
    </submittedName>
</protein>
<dbReference type="EMBL" id="BMAT01005532">
    <property type="protein sequence ID" value="GFR95030.1"/>
    <property type="molecule type" value="Genomic_DNA"/>
</dbReference>
<feature type="compositionally biased region" description="Basic and acidic residues" evidence="1">
    <location>
        <begin position="31"/>
        <end position="40"/>
    </location>
</feature>
<feature type="region of interest" description="Disordered" evidence="1">
    <location>
        <begin position="1"/>
        <end position="40"/>
    </location>
</feature>
<evidence type="ECO:0000256" key="1">
    <source>
        <dbReference type="SAM" id="MobiDB-lite"/>
    </source>
</evidence>
<comment type="caution">
    <text evidence="2">The sequence shown here is derived from an EMBL/GenBank/DDBJ whole genome shotgun (WGS) entry which is preliminary data.</text>
</comment>
<evidence type="ECO:0000313" key="2">
    <source>
        <dbReference type="EMBL" id="GFR95030.1"/>
    </source>
</evidence>
<feature type="compositionally biased region" description="Low complexity" evidence="1">
    <location>
        <begin position="1"/>
        <end position="14"/>
    </location>
</feature>
<proteinExistence type="predicted"/>
<gene>
    <name evidence="2" type="ORF">ElyMa_002682500</name>
</gene>
<feature type="region of interest" description="Disordered" evidence="1">
    <location>
        <begin position="57"/>
        <end position="76"/>
    </location>
</feature>
<name>A0AAV4HEM1_9GAST</name>
<feature type="compositionally biased region" description="Acidic residues" evidence="1">
    <location>
        <begin position="15"/>
        <end position="30"/>
    </location>
</feature>
<evidence type="ECO:0000313" key="3">
    <source>
        <dbReference type="Proteomes" id="UP000762676"/>
    </source>
</evidence>
<dbReference type="Proteomes" id="UP000762676">
    <property type="component" value="Unassembled WGS sequence"/>
</dbReference>
<sequence length="99" mass="11601">MSNDNNSNDNNDYMINDDEEEEEEKVEEEESEKKPTLNKRKEILSTCMHTRKYLLKNTKESRRHNDEIDLNGHDGAIEIEAIPDDAPEEEGQKHCVVRE</sequence>
<keyword evidence="3" id="KW-1185">Reference proteome</keyword>
<reference evidence="2 3" key="1">
    <citation type="journal article" date="2021" name="Elife">
        <title>Chloroplast acquisition without the gene transfer in kleptoplastic sea slugs, Plakobranchus ocellatus.</title>
        <authorList>
            <person name="Maeda T."/>
            <person name="Takahashi S."/>
            <person name="Yoshida T."/>
            <person name="Shimamura S."/>
            <person name="Takaki Y."/>
            <person name="Nagai Y."/>
            <person name="Toyoda A."/>
            <person name="Suzuki Y."/>
            <person name="Arimoto A."/>
            <person name="Ishii H."/>
            <person name="Satoh N."/>
            <person name="Nishiyama T."/>
            <person name="Hasebe M."/>
            <person name="Maruyama T."/>
            <person name="Minagawa J."/>
            <person name="Obokata J."/>
            <person name="Shigenobu S."/>
        </authorList>
    </citation>
    <scope>NUCLEOTIDE SEQUENCE [LARGE SCALE GENOMIC DNA]</scope>
</reference>
<accession>A0AAV4HEM1</accession>